<dbReference type="InterPro" id="IPR052178">
    <property type="entry name" value="Sec_Metab_Biosynth_SDR"/>
</dbReference>
<evidence type="ECO:0000256" key="4">
    <source>
        <dbReference type="SAM" id="MobiDB-lite"/>
    </source>
</evidence>
<dbReference type="EMBL" id="KQ030512">
    <property type="protein sequence ID" value="KJZ76333.1"/>
    <property type="molecule type" value="Genomic_DNA"/>
</dbReference>
<dbReference type="OrthoDB" id="294295at2759"/>
<evidence type="ECO:0000313" key="5">
    <source>
        <dbReference type="EMBL" id="KJZ76333.1"/>
    </source>
</evidence>
<evidence type="ECO:0000256" key="1">
    <source>
        <dbReference type="ARBA" id="ARBA00006484"/>
    </source>
</evidence>
<keyword evidence="3" id="KW-0560">Oxidoreductase</keyword>
<dbReference type="PRINTS" id="PR00081">
    <property type="entry name" value="GDHRDH"/>
</dbReference>
<sequence>MDAASLFDVKGKVVLVTGGKSHPSPPTTTALSASPETATPCIPKASGSNVIPAPGAKGIGRMIAHGFVASGATLCLPLLERAAAASTSTSASASGSDSGSDADSAAACLDPARVIHIGSIDGLRVPAVANFAYSASKAGLHHLSRALARELGPRRVTSNVVACGPFPTKMMRATLDSFGDVIRDEVPLHRVGSPEDVAGACLYLASRAGAYCNGALIRVDGGASLASKI</sequence>
<dbReference type="SUPFAM" id="SSF51735">
    <property type="entry name" value="NAD(P)-binding Rossmann-fold domains"/>
    <property type="match status" value="1"/>
</dbReference>
<dbReference type="GO" id="GO:0016491">
    <property type="term" value="F:oxidoreductase activity"/>
    <property type="evidence" value="ECO:0007669"/>
    <property type="project" value="UniProtKB-KW"/>
</dbReference>
<feature type="compositionally biased region" description="Polar residues" evidence="4">
    <location>
        <begin position="27"/>
        <end position="37"/>
    </location>
</feature>
<dbReference type="Gene3D" id="3.40.50.720">
    <property type="entry name" value="NAD(P)-binding Rossmann-like Domain"/>
    <property type="match status" value="1"/>
</dbReference>
<keyword evidence="2" id="KW-0521">NADP</keyword>
<dbReference type="InterPro" id="IPR020904">
    <property type="entry name" value="Sc_DH/Rdtase_CS"/>
</dbReference>
<dbReference type="PROSITE" id="PS00061">
    <property type="entry name" value="ADH_SHORT"/>
    <property type="match status" value="1"/>
</dbReference>
<evidence type="ECO:0000313" key="6">
    <source>
        <dbReference type="Proteomes" id="UP000054481"/>
    </source>
</evidence>
<dbReference type="Pfam" id="PF13561">
    <property type="entry name" value="adh_short_C2"/>
    <property type="match status" value="1"/>
</dbReference>
<dbReference type="Proteomes" id="UP000054481">
    <property type="component" value="Unassembled WGS sequence"/>
</dbReference>
<comment type="similarity">
    <text evidence="1">Belongs to the short-chain dehydrogenases/reductases (SDR) family.</text>
</comment>
<gene>
    <name evidence="5" type="ORF">HIM_04415</name>
</gene>
<evidence type="ECO:0000256" key="3">
    <source>
        <dbReference type="ARBA" id="ARBA00023002"/>
    </source>
</evidence>
<evidence type="ECO:0000256" key="2">
    <source>
        <dbReference type="ARBA" id="ARBA00022857"/>
    </source>
</evidence>
<dbReference type="PANTHER" id="PTHR43618">
    <property type="entry name" value="7-ALPHA-HYDROXYSTEROID DEHYDROGENASE"/>
    <property type="match status" value="1"/>
</dbReference>
<name>A0A0F7ZVB7_9HYPO</name>
<feature type="region of interest" description="Disordered" evidence="4">
    <location>
        <begin position="18"/>
        <end position="37"/>
    </location>
</feature>
<proteinExistence type="inferred from homology"/>
<dbReference type="InterPro" id="IPR002347">
    <property type="entry name" value="SDR_fam"/>
</dbReference>
<dbReference type="PANTHER" id="PTHR43618:SF17">
    <property type="entry name" value="RHAMNOLIPIDS BIOSYNTHESIS 3-OXOACYL-[ACYL-CARRIER-PROTEIN] REDUCTASE"/>
    <property type="match status" value="1"/>
</dbReference>
<reference evidence="5 6" key="1">
    <citation type="journal article" date="2014" name="Genome Biol. Evol.">
        <title>Comparative genomics and transcriptomics analyses reveal divergent lifestyle features of nematode endoparasitic fungus Hirsutella minnesotensis.</title>
        <authorList>
            <person name="Lai Y."/>
            <person name="Liu K."/>
            <person name="Zhang X."/>
            <person name="Zhang X."/>
            <person name="Li K."/>
            <person name="Wang N."/>
            <person name="Shu C."/>
            <person name="Wu Y."/>
            <person name="Wang C."/>
            <person name="Bushley K.E."/>
            <person name="Xiang M."/>
            <person name="Liu X."/>
        </authorList>
    </citation>
    <scope>NUCLEOTIDE SEQUENCE [LARGE SCALE GENOMIC DNA]</scope>
    <source>
        <strain evidence="5 6">3608</strain>
    </source>
</reference>
<dbReference type="InterPro" id="IPR036291">
    <property type="entry name" value="NAD(P)-bd_dom_sf"/>
</dbReference>
<organism evidence="5 6">
    <name type="scientific">Hirsutella minnesotensis 3608</name>
    <dbReference type="NCBI Taxonomy" id="1043627"/>
    <lineage>
        <taxon>Eukaryota</taxon>
        <taxon>Fungi</taxon>
        <taxon>Dikarya</taxon>
        <taxon>Ascomycota</taxon>
        <taxon>Pezizomycotina</taxon>
        <taxon>Sordariomycetes</taxon>
        <taxon>Hypocreomycetidae</taxon>
        <taxon>Hypocreales</taxon>
        <taxon>Ophiocordycipitaceae</taxon>
        <taxon>Hirsutella</taxon>
    </lineage>
</organism>
<keyword evidence="6" id="KW-1185">Reference proteome</keyword>
<accession>A0A0F7ZVB7</accession>
<dbReference type="AlphaFoldDB" id="A0A0F7ZVB7"/>
<protein>
    <submittedName>
        <fullName evidence="5">Uncharacterized protein</fullName>
    </submittedName>
</protein>